<dbReference type="InterPro" id="IPR038476">
    <property type="entry name" value="UvrC_RNase_H_dom_sf"/>
</dbReference>
<keyword evidence="3 7" id="KW-0228">DNA excision</keyword>
<organism evidence="11 12">
    <name type="scientific">Bdellovibrio bacteriovorus</name>
    <dbReference type="NCBI Taxonomy" id="959"/>
    <lineage>
        <taxon>Bacteria</taxon>
        <taxon>Pseudomonadati</taxon>
        <taxon>Bdellovibrionota</taxon>
        <taxon>Bdellovibrionia</taxon>
        <taxon>Bdellovibrionales</taxon>
        <taxon>Pseudobdellovibrionaceae</taxon>
        <taxon>Bdellovibrio</taxon>
    </lineage>
</organism>
<dbReference type="InterPro" id="IPR050066">
    <property type="entry name" value="UvrABC_protein_C"/>
</dbReference>
<dbReference type="Pfam" id="PF22920">
    <property type="entry name" value="UvrC_RNaseH"/>
    <property type="match status" value="1"/>
</dbReference>
<evidence type="ECO:0000256" key="3">
    <source>
        <dbReference type="ARBA" id="ARBA00022769"/>
    </source>
</evidence>
<feature type="domain" description="GIY-YIG" evidence="9">
    <location>
        <begin position="18"/>
        <end position="97"/>
    </location>
</feature>
<dbReference type="Proteomes" id="UP000075320">
    <property type="component" value="Unassembled WGS sequence"/>
</dbReference>
<dbReference type="CDD" id="cd10434">
    <property type="entry name" value="GIY-YIG_UvrC_Cho"/>
    <property type="match status" value="1"/>
</dbReference>
<accession>A0A150WI53</accession>
<dbReference type="RefSeq" id="WP_061836244.1">
    <property type="nucleotide sequence ID" value="NZ_LUKE01000004.1"/>
</dbReference>
<dbReference type="FunFam" id="3.40.1440.10:FF:000001">
    <property type="entry name" value="UvrABC system protein C"/>
    <property type="match status" value="1"/>
</dbReference>
<evidence type="ECO:0000256" key="7">
    <source>
        <dbReference type="HAMAP-Rule" id="MF_00203"/>
    </source>
</evidence>
<dbReference type="InterPro" id="IPR001943">
    <property type="entry name" value="UVR_dom"/>
</dbReference>
<evidence type="ECO:0000256" key="1">
    <source>
        <dbReference type="ARBA" id="ARBA00022490"/>
    </source>
</evidence>
<keyword evidence="4 7" id="KW-0267">Excision nuclease</keyword>
<sequence length="631" mass="72796">MASSKFEEVRDKVREFPTQSGVYIMKNLADKIIYIGKAKNLRNRVRSYFSDSNGHSPKTRLLVQNIMEVEYILTKTEVEAFLLEASLIKKHRPKYNIRLRDDKAYPYIRFSWGDEYPRLYLARKVKKDGSLYFGPYTSGFAVHGTIKFLNRTFKIRDCNDTMFNTRQRPCMTYQIGRCTAPCVSYISQEDYKLEVEGAKLFLKGQSRKVIKAMTEKMRLAAEEEKFEVAARLRDSIEAVKSIMQKQAVINDTSEKDQDAVGFFGDERGCLIETVHVRAGRVIGTRSHYLPHFDPNDINEDSREWLVDFLNQYYVDNFIPDEVLLPLDIGQDLSKLMGEVLHERSGNKVTVRFATDERGRNLVDMANENAKSHFVKYVSKSEEKRRGLEEIKERFGLADIPRRIECYDISTFQGAETVASQVVFEDGVPAKEHYRRYKIKTVTGIDDFASMYEVLSRRFKHTEYEDPQLVVIDGGKGQLSQAMKILKEIGRQDIPVVGLAKARTESDFQKAIVESTEERFFLPGRANPVIFKHNAEALYILSGIRDEAHRFAITYHRKLRENTSLESELDYVIGLGEKRKKTLLTHFKSVDEIKMAAPEEIAQLKGFNRVLAERILLQMNESDEDETVAEES</sequence>
<dbReference type="Gene3D" id="3.40.1440.10">
    <property type="entry name" value="GIY-YIG endonuclease"/>
    <property type="match status" value="1"/>
</dbReference>
<dbReference type="GO" id="GO:0009380">
    <property type="term" value="C:excinuclease repair complex"/>
    <property type="evidence" value="ECO:0007669"/>
    <property type="project" value="InterPro"/>
</dbReference>
<dbReference type="NCBIfam" id="TIGR00194">
    <property type="entry name" value="uvrC"/>
    <property type="match status" value="1"/>
</dbReference>
<dbReference type="GO" id="GO:0009381">
    <property type="term" value="F:excinuclease ABC activity"/>
    <property type="evidence" value="ECO:0007669"/>
    <property type="project" value="UniProtKB-UniRule"/>
</dbReference>
<evidence type="ECO:0000259" key="9">
    <source>
        <dbReference type="PROSITE" id="PS50164"/>
    </source>
</evidence>
<evidence type="ECO:0000259" key="10">
    <source>
        <dbReference type="PROSITE" id="PS50165"/>
    </source>
</evidence>
<dbReference type="AlphaFoldDB" id="A0A150WI53"/>
<comment type="subcellular location">
    <subcellularLocation>
        <location evidence="7">Cytoplasm</location>
    </subcellularLocation>
</comment>
<evidence type="ECO:0000313" key="12">
    <source>
        <dbReference type="Proteomes" id="UP000075320"/>
    </source>
</evidence>
<dbReference type="OrthoDB" id="5287605at2"/>
<dbReference type="HAMAP" id="MF_00203">
    <property type="entry name" value="UvrC"/>
    <property type="match status" value="1"/>
</dbReference>
<dbReference type="Pfam" id="PF08459">
    <property type="entry name" value="UvrC_RNaseH_dom"/>
    <property type="match status" value="1"/>
</dbReference>
<dbReference type="Pfam" id="PF14520">
    <property type="entry name" value="HHH_5"/>
    <property type="match status" value="1"/>
</dbReference>
<dbReference type="Gene3D" id="4.10.860.10">
    <property type="entry name" value="UVR domain"/>
    <property type="match status" value="1"/>
</dbReference>
<dbReference type="PANTHER" id="PTHR30562:SF1">
    <property type="entry name" value="UVRABC SYSTEM PROTEIN C"/>
    <property type="match status" value="1"/>
</dbReference>
<keyword evidence="12" id="KW-1185">Reference proteome</keyword>
<dbReference type="GO" id="GO:0006289">
    <property type="term" value="P:nucleotide-excision repair"/>
    <property type="evidence" value="ECO:0007669"/>
    <property type="project" value="UniProtKB-UniRule"/>
</dbReference>
<dbReference type="InterPro" id="IPR047296">
    <property type="entry name" value="GIY-YIG_UvrC_Cho"/>
</dbReference>
<dbReference type="SUPFAM" id="SSF46600">
    <property type="entry name" value="C-terminal UvrC-binding domain of UvrB"/>
    <property type="match status" value="1"/>
</dbReference>
<evidence type="ECO:0000256" key="4">
    <source>
        <dbReference type="ARBA" id="ARBA00022881"/>
    </source>
</evidence>
<evidence type="ECO:0000256" key="5">
    <source>
        <dbReference type="ARBA" id="ARBA00023204"/>
    </source>
</evidence>
<feature type="domain" description="UvrC family homology region profile" evidence="10">
    <location>
        <begin position="260"/>
        <end position="485"/>
    </location>
</feature>
<dbReference type="GO" id="GO:0009432">
    <property type="term" value="P:SOS response"/>
    <property type="evidence" value="ECO:0007669"/>
    <property type="project" value="UniProtKB-UniRule"/>
</dbReference>
<reference evidence="11 12" key="1">
    <citation type="submission" date="2016-03" db="EMBL/GenBank/DDBJ databases">
        <authorList>
            <person name="Ploux O."/>
        </authorList>
    </citation>
    <scope>NUCLEOTIDE SEQUENCE [LARGE SCALE GENOMIC DNA]</scope>
    <source>
        <strain evidence="11 12">R0</strain>
    </source>
</reference>
<proteinExistence type="inferred from homology"/>
<keyword evidence="2 7" id="KW-0227">DNA damage</keyword>
<keyword evidence="5 7" id="KW-0234">DNA repair</keyword>
<dbReference type="PROSITE" id="PS50164">
    <property type="entry name" value="GIY_YIG"/>
    <property type="match status" value="1"/>
</dbReference>
<dbReference type="PROSITE" id="PS50151">
    <property type="entry name" value="UVR"/>
    <property type="match status" value="1"/>
</dbReference>
<dbReference type="InterPro" id="IPR004791">
    <property type="entry name" value="UvrC"/>
</dbReference>
<keyword evidence="1 7" id="KW-0963">Cytoplasm</keyword>
<comment type="caution">
    <text evidence="11">The sequence shown here is derived from an EMBL/GenBank/DDBJ whole genome shotgun (WGS) entry which is preliminary data.</text>
</comment>
<protein>
    <recommendedName>
        <fullName evidence="7">UvrABC system protein C</fullName>
        <shortName evidence="7">Protein UvrC</shortName>
    </recommendedName>
    <alternativeName>
        <fullName evidence="7">Excinuclease ABC subunit C</fullName>
    </alternativeName>
</protein>
<gene>
    <name evidence="7" type="primary">uvrC</name>
    <name evidence="11" type="ORF">AZI86_15805</name>
</gene>
<dbReference type="InterPro" id="IPR001162">
    <property type="entry name" value="UvrC_RNase_H_dom"/>
</dbReference>
<comment type="function">
    <text evidence="7">The UvrABC repair system catalyzes the recognition and processing of DNA lesions. UvrC both incises the 5' and 3' sides of the lesion. The N-terminal half is responsible for the 3' incision and the C-terminal half is responsible for the 5' incision.</text>
</comment>
<dbReference type="Gene3D" id="1.10.150.20">
    <property type="entry name" value="5' to 3' exonuclease, C-terminal subdomain"/>
    <property type="match status" value="1"/>
</dbReference>
<comment type="subunit">
    <text evidence="7">Interacts with UvrB in an incision complex.</text>
</comment>
<dbReference type="Pfam" id="PF02151">
    <property type="entry name" value="UVR"/>
    <property type="match status" value="1"/>
</dbReference>
<evidence type="ECO:0000313" key="11">
    <source>
        <dbReference type="EMBL" id="KYG63169.1"/>
    </source>
</evidence>
<dbReference type="InterPro" id="IPR010994">
    <property type="entry name" value="RuvA_2-like"/>
</dbReference>
<dbReference type="EMBL" id="LUKE01000004">
    <property type="protein sequence ID" value="KYG63169.1"/>
    <property type="molecule type" value="Genomic_DNA"/>
</dbReference>
<comment type="similarity">
    <text evidence="7">Belongs to the UvrC family.</text>
</comment>
<feature type="domain" description="UVR" evidence="8">
    <location>
        <begin position="207"/>
        <end position="242"/>
    </location>
</feature>
<dbReference type="InterPro" id="IPR035901">
    <property type="entry name" value="GIY-YIG_endonuc_sf"/>
</dbReference>
<keyword evidence="6 7" id="KW-0742">SOS response</keyword>
<dbReference type="PROSITE" id="PS50165">
    <property type="entry name" value="UVRC"/>
    <property type="match status" value="1"/>
</dbReference>
<dbReference type="SMART" id="SM00465">
    <property type="entry name" value="GIYc"/>
    <property type="match status" value="1"/>
</dbReference>
<dbReference type="PANTHER" id="PTHR30562">
    <property type="entry name" value="UVRC/OXIDOREDUCTASE"/>
    <property type="match status" value="1"/>
</dbReference>
<dbReference type="SUPFAM" id="SSF47781">
    <property type="entry name" value="RuvA domain 2-like"/>
    <property type="match status" value="1"/>
</dbReference>
<evidence type="ECO:0000259" key="8">
    <source>
        <dbReference type="PROSITE" id="PS50151"/>
    </source>
</evidence>
<dbReference type="SUPFAM" id="SSF82771">
    <property type="entry name" value="GIY-YIG endonuclease"/>
    <property type="match status" value="1"/>
</dbReference>
<dbReference type="GO" id="GO:0003677">
    <property type="term" value="F:DNA binding"/>
    <property type="evidence" value="ECO:0007669"/>
    <property type="project" value="UniProtKB-UniRule"/>
</dbReference>
<dbReference type="InterPro" id="IPR000305">
    <property type="entry name" value="GIY-YIG_endonuc"/>
</dbReference>
<evidence type="ECO:0000256" key="6">
    <source>
        <dbReference type="ARBA" id="ARBA00023236"/>
    </source>
</evidence>
<evidence type="ECO:0000256" key="2">
    <source>
        <dbReference type="ARBA" id="ARBA00022763"/>
    </source>
</evidence>
<dbReference type="Gene3D" id="3.30.420.340">
    <property type="entry name" value="UvrC, RNAse H endonuclease domain"/>
    <property type="match status" value="1"/>
</dbReference>
<dbReference type="GO" id="GO:0005737">
    <property type="term" value="C:cytoplasm"/>
    <property type="evidence" value="ECO:0007669"/>
    <property type="project" value="UniProtKB-SubCell"/>
</dbReference>
<dbReference type="InterPro" id="IPR036876">
    <property type="entry name" value="UVR_dom_sf"/>
</dbReference>
<name>A0A150WI53_BDEBC</name>
<dbReference type="Pfam" id="PF01541">
    <property type="entry name" value="GIY-YIG"/>
    <property type="match status" value="1"/>
</dbReference>